<dbReference type="AlphaFoldDB" id="U4KYA3"/>
<evidence type="ECO:0000313" key="1">
    <source>
        <dbReference type="EMBL" id="CCX06510.1"/>
    </source>
</evidence>
<reference evidence="1 2" key="1">
    <citation type="journal article" date="2013" name="PLoS Genet.">
        <title>The genome and development-dependent transcriptomes of Pyronema confluens: a window into fungal evolution.</title>
        <authorList>
            <person name="Traeger S."/>
            <person name="Altegoer F."/>
            <person name="Freitag M."/>
            <person name="Gabaldon T."/>
            <person name="Kempken F."/>
            <person name="Kumar A."/>
            <person name="Marcet-Houben M."/>
            <person name="Poggeler S."/>
            <person name="Stajich J.E."/>
            <person name="Nowrousian M."/>
        </authorList>
    </citation>
    <scope>NUCLEOTIDE SEQUENCE [LARGE SCALE GENOMIC DNA]</scope>
    <source>
        <strain evidence="2">CBS 100304</strain>
        <tissue evidence="1">Vegetative mycelium</tissue>
    </source>
</reference>
<name>U4KYA3_PYROM</name>
<dbReference type="Proteomes" id="UP000018144">
    <property type="component" value="Unassembled WGS sequence"/>
</dbReference>
<accession>U4KYA3</accession>
<evidence type="ECO:0000313" key="2">
    <source>
        <dbReference type="Proteomes" id="UP000018144"/>
    </source>
</evidence>
<sequence length="32" mass="3672">MPYILCTEARNPSETQIKAELGGYAFEARLLW</sequence>
<protein>
    <submittedName>
        <fullName evidence="1">Uncharacterized protein</fullName>
    </submittedName>
</protein>
<gene>
    <name evidence="1" type="ORF">PCON_06097</name>
</gene>
<keyword evidence="2" id="KW-1185">Reference proteome</keyword>
<proteinExistence type="predicted"/>
<organism evidence="1 2">
    <name type="scientific">Pyronema omphalodes (strain CBS 100304)</name>
    <name type="common">Pyronema confluens</name>
    <dbReference type="NCBI Taxonomy" id="1076935"/>
    <lineage>
        <taxon>Eukaryota</taxon>
        <taxon>Fungi</taxon>
        <taxon>Dikarya</taxon>
        <taxon>Ascomycota</taxon>
        <taxon>Pezizomycotina</taxon>
        <taxon>Pezizomycetes</taxon>
        <taxon>Pezizales</taxon>
        <taxon>Pyronemataceae</taxon>
        <taxon>Pyronema</taxon>
    </lineage>
</organism>
<dbReference type="EMBL" id="HF935291">
    <property type="protein sequence ID" value="CCX06510.1"/>
    <property type="molecule type" value="Genomic_DNA"/>
</dbReference>